<gene>
    <name evidence="1" type="ORF">MNBD_IGNAVI01-3106</name>
</gene>
<feature type="non-terminal residue" evidence="1">
    <location>
        <position position="668"/>
    </location>
</feature>
<protein>
    <submittedName>
        <fullName evidence="1">Uncharacterized protein</fullName>
    </submittedName>
</protein>
<sequence length="668" mass="75875">MNKVIILLIVILTHLSADQRLNAAELKDQNYPIGEPGLKLTYNSVNENLPESVVQKLELTVGAVEKIKGVSYQWLKLTAEKVNEERFSVWTLNSKYPSEEVKTAEKNIARYILSSSNSTPLEFNDQSDGSVVLPITGAWKYLLPRLENGNDPIASLGKKIKYLGLEYKLDDNSRSNVPSSPKETKVISLTPDLLIGVPHNSKVKNETRRYDESDYEYVPLTKENYSEMIENGINVFVAKGEQLKWIETESVYYWGIGGADVSYPECLYTSNYVGPTIFFDEPMVGTRDYVIKPKFKEDPSLRKTITPQKVFEEFKKVYHKKKYESGPTELLKGLSKREDVSIGDMNFLQQNVYSWETMPSSALYQLSEGDRSTPYAMVFEPPGRFGSRRVLPELNMSFDCQIPADDPKNMIGIIESFLRGAARATDKEWGISIYGQVMRSEAFWYMTQAYDQGATLFFYWDNYQLAAVPYNEYLALSKNLREHAKNFPNRNLAKLKHAAEVAILIPPGYNLGHVKMGIGNFSGLPELNMERINSKGVKYRDVMSNFYVEIERCIRLGVEYDSYWNLQDLALDSYREIVVIREDGKVEITKNGTTKILDSTRKPERPDGVPPQLSVEIKSSSGKAPSAIIARADVKDGSAPVYYTQGANKDGIYRNVYVLWELYGPKEE</sequence>
<evidence type="ECO:0000313" key="1">
    <source>
        <dbReference type="EMBL" id="VAX24594.1"/>
    </source>
</evidence>
<name>A0A3B1CKT2_9ZZZZ</name>
<reference evidence="1" key="1">
    <citation type="submission" date="2018-06" db="EMBL/GenBank/DDBJ databases">
        <authorList>
            <person name="Zhirakovskaya E."/>
        </authorList>
    </citation>
    <scope>NUCLEOTIDE SEQUENCE</scope>
</reference>
<dbReference type="EMBL" id="UOGD01000276">
    <property type="protein sequence ID" value="VAX24594.1"/>
    <property type="molecule type" value="Genomic_DNA"/>
</dbReference>
<dbReference type="AlphaFoldDB" id="A0A3B1CKT2"/>
<accession>A0A3B1CKT2</accession>
<organism evidence="1">
    <name type="scientific">hydrothermal vent metagenome</name>
    <dbReference type="NCBI Taxonomy" id="652676"/>
    <lineage>
        <taxon>unclassified sequences</taxon>
        <taxon>metagenomes</taxon>
        <taxon>ecological metagenomes</taxon>
    </lineage>
</organism>
<proteinExistence type="predicted"/>